<name>A0A8T4L2N6_9ARCH</name>
<sequence>MSYLEIKRRNNERYAYFVKKWSLQGKRFVLRRYIGKATSMVSKESFLSKNMGSLVDEELNLRKPIWEKAISISHDPRQIEKVEKKAVLLNDLVDAQNAQQLVRAEFAKEFIYNSNNIEGSRIPKEKLVELFEKGTTSYKNQNEVTEVTNSIRTFEYLENDFAFTLKNIKRLYSILTKGLYLENQNPYPRGFKKIEIVVGESRTTAPEDVEEELKTLLAWNKANAKTMYPPQRAFEFHARYEHIHPFQDANGRTGRLLLNKILLQNNYPPIIVYKDNKTAYFNSIKETQEGNKSKYYQFMLEQTEKTYDQMIGILKKY</sequence>
<evidence type="ECO:0000259" key="1">
    <source>
        <dbReference type="PROSITE" id="PS51459"/>
    </source>
</evidence>
<dbReference type="InterPro" id="IPR003812">
    <property type="entry name" value="Fido"/>
</dbReference>
<reference evidence="2" key="2">
    <citation type="submission" date="2021-05" db="EMBL/GenBank/DDBJ databases">
        <title>Protein family content uncovers lineage relationships and bacterial pathway maintenance mechanisms in DPANN archaea.</title>
        <authorList>
            <person name="Castelle C.J."/>
            <person name="Meheust R."/>
            <person name="Jaffe A.L."/>
            <person name="Seitz K."/>
            <person name="Gong X."/>
            <person name="Baker B.J."/>
            <person name="Banfield J.F."/>
        </authorList>
    </citation>
    <scope>NUCLEOTIDE SEQUENCE</scope>
    <source>
        <strain evidence="2">RIFCSPLOWO2_01_FULL_AR10_48_17</strain>
    </source>
</reference>
<organism evidence="2 3">
    <name type="scientific">Candidatus Iainarchaeum sp</name>
    <dbReference type="NCBI Taxonomy" id="3101447"/>
    <lineage>
        <taxon>Archaea</taxon>
        <taxon>Candidatus Iainarchaeota</taxon>
        <taxon>Candidatus Iainarchaeia</taxon>
        <taxon>Candidatus Iainarchaeales</taxon>
        <taxon>Candidatus Iainarchaeaceae</taxon>
        <taxon>Candidatus Iainarchaeum</taxon>
    </lineage>
</organism>
<accession>A0A8T4L2N6</accession>
<dbReference type="Pfam" id="PF02661">
    <property type="entry name" value="Fic"/>
    <property type="match status" value="1"/>
</dbReference>
<proteinExistence type="predicted"/>
<dbReference type="InterPro" id="IPR036597">
    <property type="entry name" value="Fido-like_dom_sf"/>
</dbReference>
<dbReference type="Gene3D" id="1.10.3290.10">
    <property type="entry name" value="Fido-like domain"/>
    <property type="match status" value="1"/>
</dbReference>
<dbReference type="InterPro" id="IPR040198">
    <property type="entry name" value="Fido_containing"/>
</dbReference>
<evidence type="ECO:0000313" key="2">
    <source>
        <dbReference type="EMBL" id="MBS3061598.1"/>
    </source>
</evidence>
<dbReference type="Proteomes" id="UP000675968">
    <property type="component" value="Unassembled WGS sequence"/>
</dbReference>
<comment type="caution">
    <text evidence="2">The sequence shown here is derived from an EMBL/GenBank/DDBJ whole genome shotgun (WGS) entry which is preliminary data.</text>
</comment>
<reference evidence="2" key="1">
    <citation type="submission" date="2021-03" db="EMBL/GenBank/DDBJ databases">
        <authorList>
            <person name="Jaffe A."/>
        </authorList>
    </citation>
    <scope>NUCLEOTIDE SEQUENCE</scope>
    <source>
        <strain evidence="2">RIFCSPLOWO2_01_FULL_AR10_48_17</strain>
    </source>
</reference>
<dbReference type="SUPFAM" id="SSF140931">
    <property type="entry name" value="Fic-like"/>
    <property type="match status" value="1"/>
</dbReference>
<feature type="domain" description="Fido" evidence="1">
    <location>
        <begin position="163"/>
        <end position="301"/>
    </location>
</feature>
<dbReference type="EMBL" id="JAGVWC010000010">
    <property type="protein sequence ID" value="MBS3061598.1"/>
    <property type="molecule type" value="Genomic_DNA"/>
</dbReference>
<dbReference type="PANTHER" id="PTHR13504">
    <property type="entry name" value="FIDO DOMAIN-CONTAINING PROTEIN DDB_G0283145"/>
    <property type="match status" value="1"/>
</dbReference>
<dbReference type="PANTHER" id="PTHR13504:SF38">
    <property type="entry name" value="FIDO DOMAIN-CONTAINING PROTEIN"/>
    <property type="match status" value="1"/>
</dbReference>
<dbReference type="AlphaFoldDB" id="A0A8T4L2N6"/>
<protein>
    <submittedName>
        <fullName evidence="2">Fic family protein</fullName>
    </submittedName>
</protein>
<evidence type="ECO:0000313" key="3">
    <source>
        <dbReference type="Proteomes" id="UP000675968"/>
    </source>
</evidence>
<gene>
    <name evidence="2" type="ORF">J4215_03380</name>
</gene>
<dbReference type="PROSITE" id="PS51459">
    <property type="entry name" value="FIDO"/>
    <property type="match status" value="1"/>
</dbReference>